<dbReference type="AlphaFoldDB" id="A0AAD1XZP8"/>
<organism evidence="1 2">
    <name type="scientific">Euplotes crassus</name>
    <dbReference type="NCBI Taxonomy" id="5936"/>
    <lineage>
        <taxon>Eukaryota</taxon>
        <taxon>Sar</taxon>
        <taxon>Alveolata</taxon>
        <taxon>Ciliophora</taxon>
        <taxon>Intramacronucleata</taxon>
        <taxon>Spirotrichea</taxon>
        <taxon>Hypotrichia</taxon>
        <taxon>Euplotida</taxon>
        <taxon>Euplotidae</taxon>
        <taxon>Moneuplotes</taxon>
    </lineage>
</organism>
<keyword evidence="2" id="KW-1185">Reference proteome</keyword>
<proteinExistence type="predicted"/>
<sequence length="207" mass="23982">MIAKTEDKVIEVLEFVLDIIQMYDGKYHKKRYLLEQQSRKTGKKPAFGDRLEYITDDFNCIFRRYTSNAYKYVEDSNVVDVIKDQCIELYDEACNFSKCIYTDLLVPLGKGMVLVYSSTGSKMSLLCTRVEFTWILEKLSKCFANTKLFLTNQWMRLDFDCDESVSISDLINSLSFSMAFMKEICPESLQQSKVSSIKAPEKEEGLD</sequence>
<comment type="caution">
    <text evidence="1">The sequence shown here is derived from an EMBL/GenBank/DDBJ whole genome shotgun (WGS) entry which is preliminary data.</text>
</comment>
<accession>A0AAD1XZP8</accession>
<evidence type="ECO:0000313" key="1">
    <source>
        <dbReference type="EMBL" id="CAI2381601.1"/>
    </source>
</evidence>
<dbReference type="EMBL" id="CAMPGE010023690">
    <property type="protein sequence ID" value="CAI2381601.1"/>
    <property type="molecule type" value="Genomic_DNA"/>
</dbReference>
<protein>
    <submittedName>
        <fullName evidence="1">Uncharacterized protein</fullName>
    </submittedName>
</protein>
<dbReference type="Proteomes" id="UP001295684">
    <property type="component" value="Unassembled WGS sequence"/>
</dbReference>
<reference evidence="1" key="1">
    <citation type="submission" date="2023-07" db="EMBL/GenBank/DDBJ databases">
        <authorList>
            <consortium name="AG Swart"/>
            <person name="Singh M."/>
            <person name="Singh A."/>
            <person name="Seah K."/>
            <person name="Emmerich C."/>
        </authorList>
    </citation>
    <scope>NUCLEOTIDE SEQUENCE</scope>
    <source>
        <strain evidence="1">DP1</strain>
    </source>
</reference>
<name>A0AAD1XZP8_EUPCR</name>
<evidence type="ECO:0000313" key="2">
    <source>
        <dbReference type="Proteomes" id="UP001295684"/>
    </source>
</evidence>
<gene>
    <name evidence="1" type="ORF">ECRASSUSDP1_LOCUS23058</name>
</gene>